<accession>A0ABY1EBL2</accession>
<name>A0ABY1EBL2_9MICO</name>
<evidence type="ECO:0000313" key="2">
    <source>
        <dbReference type="EMBL" id="SFH37565.1"/>
    </source>
</evidence>
<evidence type="ECO:0008006" key="4">
    <source>
        <dbReference type="Google" id="ProtNLM"/>
    </source>
</evidence>
<organism evidence="2 3">
    <name type="scientific">Cryobacterium levicorallinum</name>
    <dbReference type="NCBI Taxonomy" id="995038"/>
    <lineage>
        <taxon>Bacteria</taxon>
        <taxon>Bacillati</taxon>
        <taxon>Actinomycetota</taxon>
        <taxon>Actinomycetes</taxon>
        <taxon>Micrococcales</taxon>
        <taxon>Microbacteriaceae</taxon>
        <taxon>Cryobacterium</taxon>
    </lineage>
</organism>
<proteinExistence type="predicted"/>
<feature type="region of interest" description="Disordered" evidence="1">
    <location>
        <begin position="83"/>
        <end position="110"/>
    </location>
</feature>
<feature type="compositionally biased region" description="Polar residues" evidence="1">
    <location>
        <begin position="101"/>
        <end position="110"/>
    </location>
</feature>
<protein>
    <recommendedName>
        <fullName evidence="4">Alpha/beta hydrolase family protein</fullName>
    </recommendedName>
</protein>
<evidence type="ECO:0000313" key="3">
    <source>
        <dbReference type="Proteomes" id="UP000199681"/>
    </source>
</evidence>
<reference evidence="2 3" key="1">
    <citation type="submission" date="2016-10" db="EMBL/GenBank/DDBJ databases">
        <authorList>
            <person name="Varghese N."/>
            <person name="Submissions S."/>
        </authorList>
    </citation>
    <scope>NUCLEOTIDE SEQUENCE [LARGE SCALE GENOMIC DNA]</scope>
    <source>
        <strain evidence="2 3">GMCC 1.11211</strain>
    </source>
</reference>
<evidence type="ECO:0000256" key="1">
    <source>
        <dbReference type="SAM" id="MobiDB-lite"/>
    </source>
</evidence>
<gene>
    <name evidence="2" type="ORF">SAMN05216274_10466</name>
</gene>
<comment type="caution">
    <text evidence="2">The sequence shown here is derived from an EMBL/GenBank/DDBJ whole genome shotgun (WGS) entry which is preliminary data.</text>
</comment>
<dbReference type="Proteomes" id="UP000199681">
    <property type="component" value="Unassembled WGS sequence"/>
</dbReference>
<sequence length="110" mass="11362">MDSSRLSSYSVSAVSTQNLALSDGRTLRVHDSADAHSQKDAFTVLGHRGSPQTGALLEPVLVAAAVRGIRLVSYGRPSYGGSTGCAGAPLPRPAPTWPNWPISSASSGSR</sequence>
<keyword evidence="3" id="KW-1185">Reference proteome</keyword>
<dbReference type="EMBL" id="FOPW01000004">
    <property type="protein sequence ID" value="SFH37565.1"/>
    <property type="molecule type" value="Genomic_DNA"/>
</dbReference>